<dbReference type="GO" id="GO:0005886">
    <property type="term" value="C:plasma membrane"/>
    <property type="evidence" value="ECO:0007669"/>
    <property type="project" value="UniProtKB-SubCell"/>
</dbReference>
<evidence type="ECO:0000313" key="10">
    <source>
        <dbReference type="EMBL" id="PWD80557.1"/>
    </source>
</evidence>
<proteinExistence type="inferred from homology"/>
<dbReference type="OrthoDB" id="9807047at2"/>
<evidence type="ECO:0000256" key="6">
    <source>
        <dbReference type="ARBA" id="ARBA00022989"/>
    </source>
</evidence>
<feature type="transmembrane region" description="Helical" evidence="8">
    <location>
        <begin position="210"/>
        <end position="233"/>
    </location>
</feature>
<feature type="transmembrane region" description="Helical" evidence="8">
    <location>
        <begin position="111"/>
        <end position="138"/>
    </location>
</feature>
<dbReference type="Pfam" id="PF00528">
    <property type="entry name" value="BPD_transp_1"/>
    <property type="match status" value="1"/>
</dbReference>
<evidence type="ECO:0000256" key="4">
    <source>
        <dbReference type="ARBA" id="ARBA00022475"/>
    </source>
</evidence>
<accession>A0A2U2AD61</accession>
<keyword evidence="6 8" id="KW-1133">Transmembrane helix</keyword>
<dbReference type="Gene3D" id="1.10.3720.10">
    <property type="entry name" value="MetI-like"/>
    <property type="match status" value="1"/>
</dbReference>
<dbReference type="Proteomes" id="UP000245020">
    <property type="component" value="Unassembled WGS sequence"/>
</dbReference>
<protein>
    <submittedName>
        <fullName evidence="10">Putrescine/spermidine ABC transporter permease</fullName>
    </submittedName>
</protein>
<keyword evidence="3 8" id="KW-0813">Transport</keyword>
<evidence type="ECO:0000259" key="9">
    <source>
        <dbReference type="PROSITE" id="PS50928"/>
    </source>
</evidence>
<evidence type="ECO:0000256" key="7">
    <source>
        <dbReference type="ARBA" id="ARBA00023136"/>
    </source>
</evidence>
<dbReference type="AlphaFoldDB" id="A0A2U2AD61"/>
<keyword evidence="5 8" id="KW-0812">Transmembrane</keyword>
<comment type="caution">
    <text evidence="10">The sequence shown here is derived from an EMBL/GenBank/DDBJ whole genome shotgun (WGS) entry which is preliminary data.</text>
</comment>
<sequence>MPHRQQEIGTFTGKMAEIVSRISFTHRRLLRFAPYRFIVSLGNSHRFIIGVPYIWLTLFFLIPFLIILRISFTEAEIASPPFSNLLEWVDDGLLQITVNFQNYMEIWSDGIYIHAYLNSIKIAFFSTLLTLIIGYPIALAMSRASKKWQLFLVMLVILPFWTSFLIRIYAWVTILSPTGVLNNFINWVGMGVGLIDPDSPVTLHILHTDFAVYIGIVYGYLPFMILPLFATLMKIDDTLIEAALDLGCRPLKTFWTVTFRLSLPGVLAGCFLVFIPATGEFVIPDLLGGSNVTMIGKVLYDTYLQGMNLPLVSAISVILLLIVIIPIYIFNRIQERQFN</sequence>
<dbReference type="InterPro" id="IPR035906">
    <property type="entry name" value="MetI-like_sf"/>
</dbReference>
<reference evidence="11" key="1">
    <citation type="submission" date="2018-05" db="EMBL/GenBank/DDBJ databases">
        <title>Ignatzschineria dubaiensis sp. nov., isolated from necrotic foot tissues of dromedaries (Camelus dromedarius) and associated maggots in Dubai, United Arab Emirates.</title>
        <authorList>
            <person name="Tsang C.C."/>
            <person name="Tang J.Y.M."/>
            <person name="Fong J.Y.H."/>
            <person name="Kinne J."/>
            <person name="Lee H.H."/>
            <person name="Joseph M."/>
            <person name="Jose S."/>
            <person name="Schuster R.K."/>
            <person name="Tang Y."/>
            <person name="Sivakumar S."/>
            <person name="Chen J.H.K."/>
            <person name="Teng J.L.L."/>
            <person name="Lau S.K.P."/>
            <person name="Wernery U."/>
            <person name="Woo P.C.Y."/>
        </authorList>
    </citation>
    <scope>NUCLEOTIDE SEQUENCE [LARGE SCALE GENOMIC DNA]</scope>
    <source>
        <strain evidence="11">KCTC 22644</strain>
    </source>
</reference>
<dbReference type="PANTHER" id="PTHR42929:SF3">
    <property type="entry name" value="PUTRESCINE TRANSPORT SYSTEM PERMEASE PROTEIN POTH"/>
    <property type="match status" value="1"/>
</dbReference>
<dbReference type="PANTHER" id="PTHR42929">
    <property type="entry name" value="INNER MEMBRANE ABC TRANSPORTER PERMEASE PROTEIN YDCU-RELATED-RELATED"/>
    <property type="match status" value="1"/>
</dbReference>
<evidence type="ECO:0000256" key="5">
    <source>
        <dbReference type="ARBA" id="ARBA00022692"/>
    </source>
</evidence>
<gene>
    <name evidence="10" type="ORF">DC083_08040</name>
</gene>
<evidence type="ECO:0000256" key="3">
    <source>
        <dbReference type="ARBA" id="ARBA00022448"/>
    </source>
</evidence>
<name>A0A2U2AD61_9GAMM</name>
<keyword evidence="4" id="KW-1003">Cell membrane</keyword>
<dbReference type="GO" id="GO:0055085">
    <property type="term" value="P:transmembrane transport"/>
    <property type="evidence" value="ECO:0007669"/>
    <property type="project" value="InterPro"/>
</dbReference>
<dbReference type="RefSeq" id="WP_109189714.1">
    <property type="nucleotide sequence ID" value="NZ_BMYA01000006.1"/>
</dbReference>
<feature type="transmembrane region" description="Helical" evidence="8">
    <location>
        <begin position="53"/>
        <end position="72"/>
    </location>
</feature>
<dbReference type="SUPFAM" id="SSF161098">
    <property type="entry name" value="MetI-like"/>
    <property type="match status" value="1"/>
</dbReference>
<feature type="transmembrane region" description="Helical" evidence="8">
    <location>
        <begin position="150"/>
        <end position="172"/>
    </location>
</feature>
<keyword evidence="11" id="KW-1185">Reference proteome</keyword>
<keyword evidence="7 8" id="KW-0472">Membrane</keyword>
<evidence type="ECO:0000256" key="2">
    <source>
        <dbReference type="ARBA" id="ARBA00007069"/>
    </source>
</evidence>
<comment type="similarity">
    <text evidence="2">Belongs to the binding-protein-dependent transport system permease family. CysTW subfamily.</text>
</comment>
<dbReference type="PROSITE" id="PS50928">
    <property type="entry name" value="ABC_TM1"/>
    <property type="match status" value="1"/>
</dbReference>
<dbReference type="CDD" id="cd06261">
    <property type="entry name" value="TM_PBP2"/>
    <property type="match status" value="1"/>
</dbReference>
<organism evidence="10 11">
    <name type="scientific">Ignatzschineria ureiclastica</name>
    <dbReference type="NCBI Taxonomy" id="472582"/>
    <lineage>
        <taxon>Bacteria</taxon>
        <taxon>Pseudomonadati</taxon>
        <taxon>Pseudomonadota</taxon>
        <taxon>Gammaproteobacteria</taxon>
        <taxon>Cardiobacteriales</taxon>
        <taxon>Ignatzschineriaceae</taxon>
        <taxon>Ignatzschineria</taxon>
    </lineage>
</organism>
<feature type="domain" description="ABC transmembrane type-1" evidence="9">
    <location>
        <begin position="116"/>
        <end position="330"/>
    </location>
</feature>
<evidence type="ECO:0000256" key="1">
    <source>
        <dbReference type="ARBA" id="ARBA00004651"/>
    </source>
</evidence>
<evidence type="ECO:0000256" key="8">
    <source>
        <dbReference type="RuleBase" id="RU363032"/>
    </source>
</evidence>
<feature type="transmembrane region" description="Helical" evidence="8">
    <location>
        <begin position="309"/>
        <end position="330"/>
    </location>
</feature>
<dbReference type="InterPro" id="IPR000515">
    <property type="entry name" value="MetI-like"/>
</dbReference>
<comment type="subcellular location">
    <subcellularLocation>
        <location evidence="1 8">Cell membrane</location>
        <topology evidence="1 8">Multi-pass membrane protein</topology>
    </subcellularLocation>
</comment>
<evidence type="ECO:0000313" key="11">
    <source>
        <dbReference type="Proteomes" id="UP000245020"/>
    </source>
</evidence>
<dbReference type="EMBL" id="QEWQ01000005">
    <property type="protein sequence ID" value="PWD80557.1"/>
    <property type="molecule type" value="Genomic_DNA"/>
</dbReference>
<feature type="transmembrane region" description="Helical" evidence="8">
    <location>
        <begin position="254"/>
        <end position="277"/>
    </location>
</feature>